<keyword evidence="2" id="KW-1185">Reference proteome</keyword>
<proteinExistence type="predicted"/>
<dbReference type="EMBL" id="CM009290">
    <property type="protein sequence ID" value="KAI9401415.1"/>
    <property type="molecule type" value="Genomic_DNA"/>
</dbReference>
<accession>A0ACC0TJG5</accession>
<reference evidence="1 2" key="1">
    <citation type="journal article" date="2006" name="Science">
        <title>The genome of black cottonwood, Populus trichocarpa (Torr. &amp; Gray).</title>
        <authorList>
            <person name="Tuskan G.A."/>
            <person name="Difazio S."/>
            <person name="Jansson S."/>
            <person name="Bohlmann J."/>
            <person name="Grigoriev I."/>
            <person name="Hellsten U."/>
            <person name="Putnam N."/>
            <person name="Ralph S."/>
            <person name="Rombauts S."/>
            <person name="Salamov A."/>
            <person name="Schein J."/>
            <person name="Sterck L."/>
            <person name="Aerts A."/>
            <person name="Bhalerao R.R."/>
            <person name="Bhalerao R.P."/>
            <person name="Blaudez D."/>
            <person name="Boerjan W."/>
            <person name="Brun A."/>
            <person name="Brunner A."/>
            <person name="Busov V."/>
            <person name="Campbell M."/>
            <person name="Carlson J."/>
            <person name="Chalot M."/>
            <person name="Chapman J."/>
            <person name="Chen G.L."/>
            <person name="Cooper D."/>
            <person name="Coutinho P.M."/>
            <person name="Couturier J."/>
            <person name="Covert S."/>
            <person name="Cronk Q."/>
            <person name="Cunningham R."/>
            <person name="Davis J."/>
            <person name="Degroeve S."/>
            <person name="Dejardin A."/>
            <person name="Depamphilis C."/>
            <person name="Detter J."/>
            <person name="Dirks B."/>
            <person name="Dubchak I."/>
            <person name="Duplessis S."/>
            <person name="Ehlting J."/>
            <person name="Ellis B."/>
            <person name="Gendler K."/>
            <person name="Goodstein D."/>
            <person name="Gribskov M."/>
            <person name="Grimwood J."/>
            <person name="Groover A."/>
            <person name="Gunter L."/>
            <person name="Hamberger B."/>
            <person name="Heinze B."/>
            <person name="Helariutta Y."/>
            <person name="Henrissat B."/>
            <person name="Holligan D."/>
            <person name="Holt R."/>
            <person name="Huang W."/>
            <person name="Islam-Faridi N."/>
            <person name="Jones S."/>
            <person name="Jones-Rhoades M."/>
            <person name="Jorgensen R."/>
            <person name="Joshi C."/>
            <person name="Kangasjarvi J."/>
            <person name="Karlsson J."/>
            <person name="Kelleher C."/>
            <person name="Kirkpatrick R."/>
            <person name="Kirst M."/>
            <person name="Kohler A."/>
            <person name="Kalluri U."/>
            <person name="Larimer F."/>
            <person name="Leebens-Mack J."/>
            <person name="Leple J.C."/>
            <person name="Locascio P."/>
            <person name="Lou Y."/>
            <person name="Lucas S."/>
            <person name="Martin F."/>
            <person name="Montanini B."/>
            <person name="Napoli C."/>
            <person name="Nelson D.R."/>
            <person name="Nelson C."/>
            <person name="Nieminen K."/>
            <person name="Nilsson O."/>
            <person name="Pereda V."/>
            <person name="Peter G."/>
            <person name="Philippe R."/>
            <person name="Pilate G."/>
            <person name="Poliakov A."/>
            <person name="Razumovskaya J."/>
            <person name="Richardson P."/>
            <person name="Rinaldi C."/>
            <person name="Ritland K."/>
            <person name="Rouze P."/>
            <person name="Ryaboy D."/>
            <person name="Schmutz J."/>
            <person name="Schrader J."/>
            <person name="Segerman B."/>
            <person name="Shin H."/>
            <person name="Siddiqui A."/>
            <person name="Sterky F."/>
            <person name="Terry A."/>
            <person name="Tsai C.J."/>
            <person name="Uberbacher E."/>
            <person name="Unneberg P."/>
            <person name="Vahala J."/>
            <person name="Wall K."/>
            <person name="Wessler S."/>
            <person name="Yang G."/>
            <person name="Yin T."/>
            <person name="Douglas C."/>
            <person name="Marra M."/>
            <person name="Sandberg G."/>
            <person name="Van de Peer Y."/>
            <person name="Rokhsar D."/>
        </authorList>
    </citation>
    <scope>NUCLEOTIDE SEQUENCE [LARGE SCALE GENOMIC DNA]</scope>
    <source>
        <strain evidence="2">cv. Nisqually</strain>
    </source>
</reference>
<evidence type="ECO:0000313" key="1">
    <source>
        <dbReference type="EMBL" id="KAI9401415.1"/>
    </source>
</evidence>
<dbReference type="Proteomes" id="UP000006729">
    <property type="component" value="Chromosome 1"/>
</dbReference>
<evidence type="ECO:0000313" key="2">
    <source>
        <dbReference type="Proteomes" id="UP000006729"/>
    </source>
</evidence>
<gene>
    <name evidence="1" type="ORF">POPTR_001G121350v4</name>
</gene>
<comment type="caution">
    <text evidence="1">The sequence shown here is derived from an EMBL/GenBank/DDBJ whole genome shotgun (WGS) entry which is preliminary data.</text>
</comment>
<organism evidence="1 2">
    <name type="scientific">Populus trichocarpa</name>
    <name type="common">Western balsam poplar</name>
    <name type="synonym">Populus balsamifera subsp. trichocarpa</name>
    <dbReference type="NCBI Taxonomy" id="3694"/>
    <lineage>
        <taxon>Eukaryota</taxon>
        <taxon>Viridiplantae</taxon>
        <taxon>Streptophyta</taxon>
        <taxon>Embryophyta</taxon>
        <taxon>Tracheophyta</taxon>
        <taxon>Spermatophyta</taxon>
        <taxon>Magnoliopsida</taxon>
        <taxon>eudicotyledons</taxon>
        <taxon>Gunneridae</taxon>
        <taxon>Pentapetalae</taxon>
        <taxon>rosids</taxon>
        <taxon>fabids</taxon>
        <taxon>Malpighiales</taxon>
        <taxon>Salicaceae</taxon>
        <taxon>Saliceae</taxon>
        <taxon>Populus</taxon>
    </lineage>
</organism>
<name>A0ACC0TJG5_POPTR</name>
<sequence length="130" mass="14669">MARRGSCRIWYLLKWDISMEDSPEILLSPLSPYTYLSTANYQSTFGYIFWAKNEQMLTQWTVPCCCQLVPTKPGTCLLGTISFTVVHLGTSACEFLALSYNLINLAKHYEAISLQIALVIFLDELSALVC</sequence>
<protein>
    <submittedName>
        <fullName evidence="1">Uncharacterized protein</fullName>
    </submittedName>
</protein>